<keyword evidence="3" id="KW-1185">Reference proteome</keyword>
<feature type="compositionally biased region" description="Acidic residues" evidence="1">
    <location>
        <begin position="152"/>
        <end position="173"/>
    </location>
</feature>
<evidence type="ECO:0000313" key="3">
    <source>
        <dbReference type="Proteomes" id="UP001221757"/>
    </source>
</evidence>
<feature type="compositionally biased region" description="Pro residues" evidence="1">
    <location>
        <begin position="745"/>
        <end position="757"/>
    </location>
</feature>
<gene>
    <name evidence="2" type="ORF">B0H17DRAFT_1126828</name>
</gene>
<name>A0AAD7GSS8_MYCRO</name>
<accession>A0AAD7GSS8</accession>
<protein>
    <submittedName>
        <fullName evidence="2">Uncharacterized protein</fullName>
    </submittedName>
</protein>
<comment type="caution">
    <text evidence="2">The sequence shown here is derived from an EMBL/GenBank/DDBJ whole genome shotgun (WGS) entry which is preliminary data.</text>
</comment>
<feature type="region of interest" description="Disordered" evidence="1">
    <location>
        <begin position="152"/>
        <end position="174"/>
    </location>
</feature>
<feature type="compositionally biased region" description="Pro residues" evidence="1">
    <location>
        <begin position="314"/>
        <end position="325"/>
    </location>
</feature>
<sequence length="947" mass="102789">MLPLPRALVRVPFAIPIPLSLTLRSFFFFCIGAFPASVQLTAFLRSSTTVTRRLLAHAYHAPKMAAPCTPPSTNPADLFNTPSNPLAFSTPVSERTDTDDLTPLRSDMSPRLELSPFLSDDYGFGDDSFLAALDTLHPLNLSMSNMQRLEEEAGMGEDDMSLSSEDGDGSDLDAEPKLSSTHHLRTQPATFAVANIWSLSQYHKNHSYTEEEATCTAPDDSPDQTMLKLSAHTSPLLLAAGPRRQRDAEVAAAVAAASAGPSSAAPTMLPPTATSSAPSFAATASATASSTSVKFGPWAKEKKKRKVAKASAPVGPPPLPAPPPTLNTLSMSMGPPPLPPPPATKPKAPQKPPPLPPSTNPRAGNPFQTGPTLPASMQFNDRRMLMPKLPVAARSAVDPANIFQMGSTQPAPTPFDAQPPPLEGDCFSPKSHGGDIVKFFEVAGFEEHTLPPLSPLSVPPLLPPSVLPPLPPSSTPQPILAIDAGEDKDAADGFLADDSGAPPRGRPSAATKEVLANCYNTMLEVLEAAHQETGYSGKRILDGFLLHIHSETTRSTNDWNRYQRYTNRNAVTRITERRHLNESYVWTGGEDNLPPALLVDELCRTCQVFQEHYKDRHKRMRFFLTRLRCWKRWNERRHLPSIKKPSTGRRKRSGKRCLLIDSQMQGLFTDRKFQGLLILVGSHVNEDAELGTILSTGGLFNLPNSLKFKEADLLGVAKTIAFLRASTSRFCQPPLPPPFPPLPLAPPFLPPTPPPPRLPKRSSRSNQISTMMSARRRGANNTEDVHKIQDLMASAALEDVGVNVFRKLQPINGFTWTCLDKVLSANGMRILGYPSSIRLPGEFPTDKGSSRLSQLEREAIRVALGARVLVKGKFLPEGGLDAPAIVTYWQSSGGARVPCMTGEKKMMEAHFDLDAPNGPLLDSGPHVKKTTATTKRTAAAKRTKKTT</sequence>
<feature type="region of interest" description="Disordered" evidence="1">
    <location>
        <begin position="286"/>
        <end position="373"/>
    </location>
</feature>
<feature type="compositionally biased region" description="Polar residues" evidence="1">
    <location>
        <begin position="360"/>
        <end position="373"/>
    </location>
</feature>
<dbReference type="EMBL" id="JARKIE010000010">
    <property type="protein sequence ID" value="KAJ7704507.1"/>
    <property type="molecule type" value="Genomic_DNA"/>
</dbReference>
<dbReference type="AlphaFoldDB" id="A0AAD7GSS8"/>
<dbReference type="Proteomes" id="UP001221757">
    <property type="component" value="Unassembled WGS sequence"/>
</dbReference>
<organism evidence="2 3">
    <name type="scientific">Mycena rosella</name>
    <name type="common">Pink bonnet</name>
    <name type="synonym">Agaricus rosellus</name>
    <dbReference type="NCBI Taxonomy" id="1033263"/>
    <lineage>
        <taxon>Eukaryota</taxon>
        <taxon>Fungi</taxon>
        <taxon>Dikarya</taxon>
        <taxon>Basidiomycota</taxon>
        <taxon>Agaricomycotina</taxon>
        <taxon>Agaricomycetes</taxon>
        <taxon>Agaricomycetidae</taxon>
        <taxon>Agaricales</taxon>
        <taxon>Marasmiineae</taxon>
        <taxon>Mycenaceae</taxon>
        <taxon>Mycena</taxon>
    </lineage>
</organism>
<feature type="compositionally biased region" description="Basic residues" evidence="1">
    <location>
        <begin position="938"/>
        <end position="947"/>
    </location>
</feature>
<evidence type="ECO:0000313" key="2">
    <source>
        <dbReference type="EMBL" id="KAJ7704507.1"/>
    </source>
</evidence>
<feature type="region of interest" description="Disordered" evidence="1">
    <location>
        <begin position="745"/>
        <end position="781"/>
    </location>
</feature>
<reference evidence="2" key="1">
    <citation type="submission" date="2023-03" db="EMBL/GenBank/DDBJ databases">
        <title>Massive genome expansion in bonnet fungi (Mycena s.s.) driven by repeated elements and novel gene families across ecological guilds.</title>
        <authorList>
            <consortium name="Lawrence Berkeley National Laboratory"/>
            <person name="Harder C.B."/>
            <person name="Miyauchi S."/>
            <person name="Viragh M."/>
            <person name="Kuo A."/>
            <person name="Thoen E."/>
            <person name="Andreopoulos B."/>
            <person name="Lu D."/>
            <person name="Skrede I."/>
            <person name="Drula E."/>
            <person name="Henrissat B."/>
            <person name="Morin E."/>
            <person name="Kohler A."/>
            <person name="Barry K."/>
            <person name="LaButti K."/>
            <person name="Morin E."/>
            <person name="Salamov A."/>
            <person name="Lipzen A."/>
            <person name="Mereny Z."/>
            <person name="Hegedus B."/>
            <person name="Baldrian P."/>
            <person name="Stursova M."/>
            <person name="Weitz H."/>
            <person name="Taylor A."/>
            <person name="Grigoriev I.V."/>
            <person name="Nagy L.G."/>
            <person name="Martin F."/>
            <person name="Kauserud H."/>
        </authorList>
    </citation>
    <scope>NUCLEOTIDE SEQUENCE</scope>
    <source>
        <strain evidence="2">CBHHK067</strain>
    </source>
</reference>
<dbReference type="PANTHER" id="PTHR46345:SF8">
    <property type="entry name" value="FORMIN 3, ISOFORM B"/>
    <property type="match status" value="1"/>
</dbReference>
<feature type="region of interest" description="Disordered" evidence="1">
    <location>
        <begin position="917"/>
        <end position="947"/>
    </location>
</feature>
<evidence type="ECO:0000256" key="1">
    <source>
        <dbReference type="SAM" id="MobiDB-lite"/>
    </source>
</evidence>
<dbReference type="PANTHER" id="PTHR46345">
    <property type="entry name" value="INVERTED FORMIN-2"/>
    <property type="match status" value="1"/>
</dbReference>
<feature type="compositionally biased region" description="Pro residues" evidence="1">
    <location>
        <begin position="334"/>
        <end position="359"/>
    </location>
</feature>
<proteinExistence type="predicted"/>
<feature type="region of interest" description="Disordered" evidence="1">
    <location>
        <begin position="258"/>
        <end position="277"/>
    </location>
</feature>